<proteinExistence type="predicted"/>
<dbReference type="Gene3D" id="3.80.20.20">
    <property type="entry name" value="Receptor L-domain"/>
    <property type="match status" value="3"/>
</dbReference>
<feature type="domain" description="Receptor L-domain" evidence="1">
    <location>
        <begin position="19"/>
        <end position="122"/>
    </location>
</feature>
<protein>
    <submittedName>
        <fullName evidence="3">Recep_L_domain domain-containing protein</fullName>
    </submittedName>
</protein>
<reference evidence="3" key="1">
    <citation type="submission" date="2016-11" db="UniProtKB">
        <authorList>
            <consortium name="WormBaseParasite"/>
        </authorList>
    </citation>
    <scope>IDENTIFICATION</scope>
</reference>
<feature type="domain" description="Receptor L-domain" evidence="1">
    <location>
        <begin position="164"/>
        <end position="274"/>
    </location>
</feature>
<dbReference type="InterPro" id="IPR036941">
    <property type="entry name" value="Rcpt_L-dom_sf"/>
</dbReference>
<organism evidence="2 3">
    <name type="scientific">Caenorhabditis tropicalis</name>
    <dbReference type="NCBI Taxonomy" id="1561998"/>
    <lineage>
        <taxon>Eukaryota</taxon>
        <taxon>Metazoa</taxon>
        <taxon>Ecdysozoa</taxon>
        <taxon>Nematoda</taxon>
        <taxon>Chromadorea</taxon>
        <taxon>Rhabditida</taxon>
        <taxon>Rhabditina</taxon>
        <taxon>Rhabditomorpha</taxon>
        <taxon>Rhabditoidea</taxon>
        <taxon>Rhabditidae</taxon>
        <taxon>Peloderinae</taxon>
        <taxon>Caenorhabditis</taxon>
    </lineage>
</organism>
<feature type="domain" description="Receptor L-domain" evidence="1">
    <location>
        <begin position="312"/>
        <end position="363"/>
    </location>
</feature>
<name>A0A1I7UFH8_9PELO</name>
<dbReference type="PANTHER" id="PTHR21662">
    <property type="entry name" value="RECEPTOR PROTEIN-TYROSINE KINASE"/>
    <property type="match status" value="1"/>
</dbReference>
<dbReference type="PANTHER" id="PTHR21662:SF59">
    <property type="entry name" value="RECEPTOR PROTEIN-TYROSINE KINASE"/>
    <property type="match status" value="1"/>
</dbReference>
<keyword evidence="2" id="KW-1185">Reference proteome</keyword>
<evidence type="ECO:0000313" key="2">
    <source>
        <dbReference type="Proteomes" id="UP000095282"/>
    </source>
</evidence>
<dbReference type="InterPro" id="IPR053079">
    <property type="entry name" value="SPS2_domain"/>
</dbReference>
<dbReference type="Pfam" id="PF01030">
    <property type="entry name" value="Recep_L_domain"/>
    <property type="match status" value="3"/>
</dbReference>
<dbReference type="AlphaFoldDB" id="A0A1I7UFH8"/>
<dbReference type="InterPro" id="IPR000494">
    <property type="entry name" value="Rcpt_L-dom"/>
</dbReference>
<dbReference type="WBParaSite" id="Csp11.Scaffold629.g8800.t1">
    <property type="protein sequence ID" value="Csp11.Scaffold629.g8800.t1"/>
    <property type="gene ID" value="Csp11.Scaffold629.g8800"/>
</dbReference>
<dbReference type="SUPFAM" id="SSF52058">
    <property type="entry name" value="L domain-like"/>
    <property type="match status" value="3"/>
</dbReference>
<accession>A0A1I7UFH8</accession>
<evidence type="ECO:0000259" key="1">
    <source>
        <dbReference type="Pfam" id="PF01030"/>
    </source>
</evidence>
<sequence length="376" mass="43644">MCTFNHSEINSITIQFFPKCSEICGILIFISGTDLSEYELKEAFPSMHTLFGGIVIENTHLTSLSFFTTDSLYGEFHFFCEDYGFFIRNNLFLTDISILNSFYMWTDDDFNECEFRIENNSILDTSALFDNYLTYLDVTTPGNFKDYGCRGDQINQSNLKDYEKCDHLFGGLKIENLIGDLSSLSKIKVVNGFIDIQNTEIEDLSFLKNLEYIQMKNIGLKKKISVNIKNNLKMNRLGTSAFQNLQFNFDFNRIANLENLHPNFCLTVEEMRNFLELNLFFVNIHAKYCDDVGNLQGLELCRLDRMSNLKKNCEFVFGNILVESGEEEYVKRLNRMTHLFGSIEIRNTKLKNLDFLKELRYIGTLDGKTRRLLGLL</sequence>
<dbReference type="Proteomes" id="UP000095282">
    <property type="component" value="Unplaced"/>
</dbReference>
<evidence type="ECO:0000313" key="3">
    <source>
        <dbReference type="WBParaSite" id="Csp11.Scaffold629.g8800.t1"/>
    </source>
</evidence>